<feature type="transmembrane region" description="Helical" evidence="6">
    <location>
        <begin position="89"/>
        <end position="110"/>
    </location>
</feature>
<dbReference type="Proteomes" id="UP000655830">
    <property type="component" value="Unassembled WGS sequence"/>
</dbReference>
<dbReference type="GO" id="GO:0016787">
    <property type="term" value="F:hydrolase activity"/>
    <property type="evidence" value="ECO:0007669"/>
    <property type="project" value="TreeGrafter"/>
</dbReference>
<keyword evidence="8" id="KW-1185">Reference proteome</keyword>
<feature type="transmembrane region" description="Helical" evidence="6">
    <location>
        <begin position="6"/>
        <end position="23"/>
    </location>
</feature>
<evidence type="ECO:0000256" key="2">
    <source>
        <dbReference type="ARBA" id="ARBA00007375"/>
    </source>
</evidence>
<reference evidence="7" key="1">
    <citation type="submission" date="2020-08" db="EMBL/GenBank/DDBJ databases">
        <title>Genome public.</title>
        <authorList>
            <person name="Liu C."/>
            <person name="Sun Q."/>
        </authorList>
    </citation>
    <scope>NUCLEOTIDE SEQUENCE</scope>
    <source>
        <strain evidence="7">NSJ-12</strain>
    </source>
</reference>
<evidence type="ECO:0000256" key="6">
    <source>
        <dbReference type="SAM" id="Phobius"/>
    </source>
</evidence>
<dbReference type="PANTHER" id="PTHR31885:SF6">
    <property type="entry name" value="GH04784P"/>
    <property type="match status" value="1"/>
</dbReference>
<dbReference type="InterPro" id="IPR012506">
    <property type="entry name" value="TMEM86B-like"/>
</dbReference>
<name>A0A926IED6_9FIRM</name>
<protein>
    <submittedName>
        <fullName evidence="7">Lysoplasmalogenase</fullName>
    </submittedName>
</protein>
<evidence type="ECO:0000256" key="3">
    <source>
        <dbReference type="ARBA" id="ARBA00022692"/>
    </source>
</evidence>
<evidence type="ECO:0000313" key="8">
    <source>
        <dbReference type="Proteomes" id="UP000655830"/>
    </source>
</evidence>
<evidence type="ECO:0000256" key="1">
    <source>
        <dbReference type="ARBA" id="ARBA00004141"/>
    </source>
</evidence>
<dbReference type="AlphaFoldDB" id="A0A926IED6"/>
<dbReference type="GO" id="GO:0016020">
    <property type="term" value="C:membrane"/>
    <property type="evidence" value="ECO:0007669"/>
    <property type="project" value="UniProtKB-SubCell"/>
</dbReference>
<feature type="transmembrane region" description="Helical" evidence="6">
    <location>
        <begin position="168"/>
        <end position="189"/>
    </location>
</feature>
<evidence type="ECO:0000256" key="5">
    <source>
        <dbReference type="ARBA" id="ARBA00023136"/>
    </source>
</evidence>
<keyword evidence="5 6" id="KW-0472">Membrane</keyword>
<proteinExistence type="inferred from homology"/>
<accession>A0A926IED6</accession>
<dbReference type="PANTHER" id="PTHR31885">
    <property type="entry name" value="GH04784P"/>
    <property type="match status" value="1"/>
</dbReference>
<feature type="transmembrane region" description="Helical" evidence="6">
    <location>
        <begin position="196"/>
        <end position="216"/>
    </location>
</feature>
<feature type="transmembrane region" description="Helical" evidence="6">
    <location>
        <begin position="30"/>
        <end position="51"/>
    </location>
</feature>
<gene>
    <name evidence="7" type="ORF">H8718_09800</name>
</gene>
<feature type="transmembrane region" description="Helical" evidence="6">
    <location>
        <begin position="143"/>
        <end position="162"/>
    </location>
</feature>
<comment type="subcellular location">
    <subcellularLocation>
        <location evidence="1">Membrane</location>
        <topology evidence="1">Multi-pass membrane protein</topology>
    </subcellularLocation>
</comment>
<feature type="transmembrane region" description="Helical" evidence="6">
    <location>
        <begin position="116"/>
        <end position="134"/>
    </location>
</feature>
<keyword evidence="4 6" id="KW-1133">Transmembrane helix</keyword>
<sequence length="217" mass="24599">MVKELIYTYFISLFILLIVTYRNRRSGLRISLKVFTSLLFVGIAFLGFRPLAFSFNYAYFIFAGLVFSALGDLLLGFTHNASYKDNIMLRDGIIAFSLAHIAFIIGFNIIQPFTQYLLLFIPLGVATLFILLTYPKLIDTGNLRLPLVLYSFIIITMVLTALNTNMSLLIIGALCFVVSDIILGVAFLYGEKHRFLPLLNLLIYYIGQLCLALFLFK</sequence>
<feature type="transmembrane region" description="Helical" evidence="6">
    <location>
        <begin position="57"/>
        <end position="77"/>
    </location>
</feature>
<dbReference type="Pfam" id="PF07947">
    <property type="entry name" value="YhhN"/>
    <property type="match status" value="1"/>
</dbReference>
<evidence type="ECO:0000256" key="4">
    <source>
        <dbReference type="ARBA" id="ARBA00022989"/>
    </source>
</evidence>
<comment type="similarity">
    <text evidence="2">Belongs to the TMEM86 family.</text>
</comment>
<organism evidence="7 8">
    <name type="scientific">Zhenhengia yiwuensis</name>
    <dbReference type="NCBI Taxonomy" id="2763666"/>
    <lineage>
        <taxon>Bacteria</taxon>
        <taxon>Bacillati</taxon>
        <taxon>Bacillota</taxon>
        <taxon>Clostridia</taxon>
        <taxon>Lachnospirales</taxon>
        <taxon>Lachnospiraceae</taxon>
        <taxon>Zhenhengia</taxon>
    </lineage>
</organism>
<comment type="caution">
    <text evidence="7">The sequence shown here is derived from an EMBL/GenBank/DDBJ whole genome shotgun (WGS) entry which is preliminary data.</text>
</comment>
<keyword evidence="3 6" id="KW-0812">Transmembrane</keyword>
<dbReference type="EMBL" id="JACRSY010000014">
    <property type="protein sequence ID" value="MBC8579819.1"/>
    <property type="molecule type" value="Genomic_DNA"/>
</dbReference>
<evidence type="ECO:0000313" key="7">
    <source>
        <dbReference type="EMBL" id="MBC8579819.1"/>
    </source>
</evidence>
<dbReference type="RefSeq" id="WP_249332742.1">
    <property type="nucleotide sequence ID" value="NZ_JACRSY010000014.1"/>
</dbReference>